<proteinExistence type="predicted"/>
<name>A0ABT4QTP1_9HYPH</name>
<keyword evidence="3" id="KW-1185">Reference proteome</keyword>
<dbReference type="EMBL" id="JAPFQA010000004">
    <property type="protein sequence ID" value="MCZ8544768.1"/>
    <property type="molecule type" value="Genomic_DNA"/>
</dbReference>
<organism evidence="2 3">
    <name type="scientific">Mesorhizobium qingshengii</name>
    <dbReference type="NCBI Taxonomy" id="1165689"/>
    <lineage>
        <taxon>Bacteria</taxon>
        <taxon>Pseudomonadati</taxon>
        <taxon>Pseudomonadota</taxon>
        <taxon>Alphaproteobacteria</taxon>
        <taxon>Hyphomicrobiales</taxon>
        <taxon>Phyllobacteriaceae</taxon>
        <taxon>Mesorhizobium</taxon>
    </lineage>
</organism>
<dbReference type="Proteomes" id="UP001152178">
    <property type="component" value="Unassembled WGS sequence"/>
</dbReference>
<dbReference type="RefSeq" id="WP_269905295.1">
    <property type="nucleotide sequence ID" value="NZ_JAPFQA010000004.1"/>
</dbReference>
<reference evidence="2" key="1">
    <citation type="submission" date="2022-11" db="EMBL/GenBank/DDBJ databases">
        <authorList>
            <person name="Coimbra C."/>
        </authorList>
    </citation>
    <scope>NUCLEOTIDE SEQUENCE</scope>
    <source>
        <strain evidence="2">Jales19</strain>
    </source>
</reference>
<evidence type="ECO:0000256" key="1">
    <source>
        <dbReference type="SAM" id="MobiDB-lite"/>
    </source>
</evidence>
<evidence type="ECO:0000313" key="2">
    <source>
        <dbReference type="EMBL" id="MCZ8544768.1"/>
    </source>
</evidence>
<accession>A0ABT4QTP1</accession>
<comment type="caution">
    <text evidence="2">The sequence shown here is derived from an EMBL/GenBank/DDBJ whole genome shotgun (WGS) entry which is preliminary data.</text>
</comment>
<protein>
    <submittedName>
        <fullName evidence="2">Uncharacterized protein</fullName>
    </submittedName>
</protein>
<feature type="compositionally biased region" description="Polar residues" evidence="1">
    <location>
        <begin position="120"/>
        <end position="129"/>
    </location>
</feature>
<evidence type="ECO:0000313" key="3">
    <source>
        <dbReference type="Proteomes" id="UP001152178"/>
    </source>
</evidence>
<gene>
    <name evidence="2" type="ORF">OOJ09_11285</name>
</gene>
<feature type="region of interest" description="Disordered" evidence="1">
    <location>
        <begin position="103"/>
        <end position="135"/>
    </location>
</feature>
<sequence length="135" mass="15259">MERYVDLWRVPFDVLSEAPWHAQGHGPAHIWRQEVEKRVNDLLDRAMSLITALDCMEADWDLVDTADDEPSSGWGHRGGQSFLVWHRAYPGPRSTCDLELDSCDDEDGGDLEGTARETTAKPSCGPTTWNRRECS</sequence>